<evidence type="ECO:0000313" key="2">
    <source>
        <dbReference type="Proteomes" id="UP001056778"/>
    </source>
</evidence>
<gene>
    <name evidence="1" type="ORF">MML48_1g10123</name>
</gene>
<proteinExistence type="predicted"/>
<reference evidence="1" key="1">
    <citation type="submission" date="2022-04" db="EMBL/GenBank/DDBJ databases">
        <title>Chromosome-scale genome assembly of Holotrichia oblita Faldermann.</title>
        <authorList>
            <person name="Rongchong L."/>
        </authorList>
    </citation>
    <scope>NUCLEOTIDE SEQUENCE</scope>
    <source>
        <strain evidence="1">81SQS9</strain>
    </source>
</reference>
<dbReference type="Proteomes" id="UP001056778">
    <property type="component" value="Chromosome 1"/>
</dbReference>
<accession>A0ACB9TXL8</accession>
<protein>
    <submittedName>
        <fullName evidence="1">Cell fate determining protein mab21-related</fullName>
    </submittedName>
</protein>
<evidence type="ECO:0000313" key="1">
    <source>
        <dbReference type="EMBL" id="KAI4471728.1"/>
    </source>
</evidence>
<dbReference type="EMBL" id="CM043015">
    <property type="protein sequence ID" value="KAI4471728.1"/>
    <property type="molecule type" value="Genomic_DNA"/>
</dbReference>
<organism evidence="1 2">
    <name type="scientific">Holotrichia oblita</name>
    <name type="common">Chafer beetle</name>
    <dbReference type="NCBI Taxonomy" id="644536"/>
    <lineage>
        <taxon>Eukaryota</taxon>
        <taxon>Metazoa</taxon>
        <taxon>Ecdysozoa</taxon>
        <taxon>Arthropoda</taxon>
        <taxon>Hexapoda</taxon>
        <taxon>Insecta</taxon>
        <taxon>Pterygota</taxon>
        <taxon>Neoptera</taxon>
        <taxon>Endopterygota</taxon>
        <taxon>Coleoptera</taxon>
        <taxon>Polyphaga</taxon>
        <taxon>Scarabaeiformia</taxon>
        <taxon>Scarabaeidae</taxon>
        <taxon>Melolonthinae</taxon>
        <taxon>Holotrichia</taxon>
    </lineage>
</organism>
<name>A0ACB9TXL8_HOLOL</name>
<comment type="caution">
    <text evidence="1">The sequence shown here is derived from an EMBL/GenBank/DDBJ whole genome shotgun (WGS) entry which is preliminary data.</text>
</comment>
<keyword evidence="2" id="KW-1185">Reference proteome</keyword>
<sequence length="460" mass="53872">MGGANSPDALLIKPVTHTRTFLYYLFLQLFAKLIEEMKGLDELFKKMFKTIYCGGSYYDGLKITDPEEYDYDFLLELPKLTTPCITTSREHPGFVQVCVKNMLRFRKQETKLAIALENRLLDKEGNYLRADKLKRWLESLVDKVLETKFQSFTVDDKPYYFKKTKGGPAITLRILDSIEAPKSIIDIDLVPCLKFKDNHWPQDNNFKLNPSKIDTFFVVPKSPKTQKGENLNTLWRLSFQQQEQEFLSDKQSLKSALKLLKRLRDQRQHHNISSYFIKTIFLWQVYEGGQDQSLWEQSQSVVFMFMLKRYWQHLDKKCIPYFWNINFNLLQYIKPAELENIKNELENAINKIDRNLTSNPFVIASYLSKFYFFPKEEEDKMKQNVSLGKKSCGCNCSNQFGTVEESLREITEKLDLIDKEQQAIKSLLEKVADQQMSSDDRLFGLGKAVNGIYPRLSLIE</sequence>